<dbReference type="InterPro" id="IPR036770">
    <property type="entry name" value="Ankyrin_rpt-contain_sf"/>
</dbReference>
<name>A0A093UQK6_TALMA</name>
<dbReference type="Pfam" id="PF00023">
    <property type="entry name" value="Ank"/>
    <property type="match status" value="2"/>
</dbReference>
<dbReference type="SUPFAM" id="SSF48403">
    <property type="entry name" value="Ankyrin repeat"/>
    <property type="match status" value="3"/>
</dbReference>
<gene>
    <name evidence="5" type="ORF">GQ26_0470400</name>
</gene>
<dbReference type="PRINTS" id="PR01415">
    <property type="entry name" value="ANKYRIN"/>
</dbReference>
<feature type="domain" description="Clr5" evidence="4">
    <location>
        <begin position="42"/>
        <end position="94"/>
    </location>
</feature>
<dbReference type="InterPro" id="IPR025676">
    <property type="entry name" value="Clr5_dom"/>
</dbReference>
<keyword evidence="1" id="KW-0677">Repeat</keyword>
<protein>
    <submittedName>
        <fullName evidence="5">Putative ankyrin repeat protein</fullName>
    </submittedName>
</protein>
<dbReference type="PROSITE" id="PS50297">
    <property type="entry name" value="ANK_REP_REGION"/>
    <property type="match status" value="7"/>
</dbReference>
<dbReference type="InterPro" id="IPR002110">
    <property type="entry name" value="Ankyrin_rpt"/>
</dbReference>
<organism evidence="5">
    <name type="scientific">Talaromyces marneffei PM1</name>
    <dbReference type="NCBI Taxonomy" id="1077442"/>
    <lineage>
        <taxon>Eukaryota</taxon>
        <taxon>Fungi</taxon>
        <taxon>Dikarya</taxon>
        <taxon>Ascomycota</taxon>
        <taxon>Pezizomycotina</taxon>
        <taxon>Eurotiomycetes</taxon>
        <taxon>Eurotiomycetidae</taxon>
        <taxon>Eurotiales</taxon>
        <taxon>Trichocomaceae</taxon>
        <taxon>Talaromyces</taxon>
        <taxon>Talaromyces sect. Talaromyces</taxon>
    </lineage>
</organism>
<dbReference type="Pfam" id="PF14420">
    <property type="entry name" value="Clr5"/>
    <property type="match status" value="1"/>
</dbReference>
<sequence>MQRGASNSDKISLVLELSFIFILSHNELPPKKMSAKAPRIPASVWDGYKEEITALYTAPHGTLEKVMDAMKERYGFQPTKSQYATKWKQWGLQKYANALDYTWADQKIKKRALEGKDTDFNIRGKKISRKDMEREIGRNTTLTSRLQYAKDIPTPEGIQVFTPCPDVEVSSTLANQLEYTEYILSPEGVQVSTPSADTVTLQEADINYLLWFRLQKDFPALIVQTSHNEFPPSTISNMLDPAGKQLDILRNPQFGVKLLQMAVGDALKLEDSKVFILIKDPKTRQRRRRYLSSYFPPSDAEVGLISSPFRSTDFGMPSQLAAMQRFLQYFVCLTNNDALEHSQTFNVVTWLLKKFNKSLFAYIFNLRTTTSKIFMRKILPASVNSGNTKLVEEILNRAFVSRTRHDNDLPLDAEYLQEYCITIAVQRQDQRMLQLLCEAGFPPQFYLDNSNPLSQKHLPLDTDIFLSQGHLPWNTASLDILQTLISFGADPDGMLVNVERGFPLINAAELGNLAAVDMLLKAGSRVNSYVRDYFGTPLQAAVYANQAKMVEFLIAKGADVNAPFGEQYRPKSWRWSDAYRLNNKVRDRHQCIAKTPIQIACEMNNMSLVELLLANGALVDLSPLSRITAEGVSYVESAMSYITNFESSSGYSDDYSPNYKTILYYTAFQHSVQHRNIFLLYRLLSQGANPDSRIIPNWGDTPLQMAARLNYPEIVSILMENGANVNAPPGRVNGRTALQAAAESGNIEMVQLLLFSNADVNAPAGYERGLTALQAAIKNGHFDVAELLLKSNADIHAPPSPRYGLSAIAAAASGKNLSMLEFLTKNGSGGRESVPAICAAAEYSWVEGARYLLQHGSDVNSVCDDYISPLAWSITKQNLAMMKFLLESGANLKLPMKEELCVYNDALCFAIEQRCPREIIFFLCHHYAKLGPSHLHEEALALAVAYIHDKQDGTVILRSIQDIMSGLSEASYSKQVARAWRALSNNIYAVSGERIDEDQMQLKFKILLEMGADVNMYEDGPTALQSAIHAGQIGLAKYLLDEGAEIQVPAVEFTGTPLQEAIAIEELELAYTLLERGADVNASAAPNGGLTALQTAAETGNINIAVELLRRGAHVVVATAPQYGRTAITAAACYGREDMLQLLLDHYDGRSRDFLSICQGAAVWAEATGHPEIAAWLREYRVSRVQDLDLTRLPTQYPIVRVGPYSTQLY</sequence>
<feature type="repeat" description="ANK" evidence="3">
    <location>
        <begin position="733"/>
        <end position="765"/>
    </location>
</feature>
<reference key="1">
    <citation type="journal article" date="2014" name="PLoS Genet.">
        <title>Signature Gene Expression Reveals Novel Clues to the Molecular Mechanisms of Dimorphic Transition in Penicillium marneffei.</title>
        <authorList>
            <person name="Yang E."/>
            <person name="Wang G."/>
            <person name="Cai J."/>
            <person name="Woo P.C."/>
            <person name="Lau S.K."/>
            <person name="Yuen K.-Y."/>
            <person name="Chow W.-N."/>
            <person name="Lin X."/>
        </authorList>
    </citation>
    <scope>NUCLEOTIDE SEQUENCE [LARGE SCALE GENOMIC DNA]</scope>
    <source>
        <strain>PM1</strain>
    </source>
</reference>
<dbReference type="EMBL" id="JPOX01000047">
    <property type="protein sequence ID" value="KFX42230.1"/>
    <property type="molecule type" value="Genomic_DNA"/>
</dbReference>
<feature type="repeat" description="ANK" evidence="3">
    <location>
        <begin position="698"/>
        <end position="730"/>
    </location>
</feature>
<reference evidence="5" key="2">
    <citation type="journal article" date="2014" name="PLoS Genet.">
        <title>Signature gene expression reveals novel clues to the molecular mechanisms of dimorphic transition in Penicillium marneffei.</title>
        <authorList>
            <person name="Yang E."/>
            <person name="Wang G."/>
            <person name="Cai J."/>
            <person name="Woo P.C."/>
            <person name="Lau S.K."/>
            <person name="Yuen K.-Y."/>
            <person name="Chow W.-N."/>
            <person name="Lin X."/>
        </authorList>
    </citation>
    <scope>NUCLEOTIDE SEQUENCE</scope>
    <source>
        <strain evidence="5">PM1</strain>
    </source>
</reference>
<dbReference type="PANTHER" id="PTHR24198:SF165">
    <property type="entry name" value="ANKYRIN REPEAT-CONTAINING PROTEIN-RELATED"/>
    <property type="match status" value="1"/>
</dbReference>
<feature type="repeat" description="ANK" evidence="3">
    <location>
        <begin position="592"/>
        <end position="624"/>
    </location>
</feature>
<evidence type="ECO:0000259" key="4">
    <source>
        <dbReference type="Pfam" id="PF14420"/>
    </source>
</evidence>
<feature type="repeat" description="ANK" evidence="3">
    <location>
        <begin position="536"/>
        <end position="562"/>
    </location>
</feature>
<feature type="repeat" description="ANK" evidence="3">
    <location>
        <begin position="1088"/>
        <end position="1120"/>
    </location>
</feature>
<comment type="caution">
    <text evidence="5">The sequence shown here is derived from an EMBL/GenBank/DDBJ whole genome shotgun (WGS) entry which is preliminary data.</text>
</comment>
<evidence type="ECO:0000256" key="3">
    <source>
        <dbReference type="PROSITE-ProRule" id="PRU00023"/>
    </source>
</evidence>
<dbReference type="eggNOG" id="KOG4177">
    <property type="taxonomic scope" value="Eukaryota"/>
</dbReference>
<evidence type="ECO:0000256" key="2">
    <source>
        <dbReference type="ARBA" id="ARBA00023043"/>
    </source>
</evidence>
<proteinExistence type="predicted"/>
<dbReference type="PROSITE" id="PS50088">
    <property type="entry name" value="ANK_REPEAT"/>
    <property type="match status" value="8"/>
</dbReference>
<dbReference type="PANTHER" id="PTHR24198">
    <property type="entry name" value="ANKYRIN REPEAT AND PROTEIN KINASE DOMAIN-CONTAINING PROTEIN"/>
    <property type="match status" value="1"/>
</dbReference>
<dbReference type="AlphaFoldDB" id="A0A093UQK6"/>
<feature type="repeat" description="ANK" evidence="3">
    <location>
        <begin position="1019"/>
        <end position="1051"/>
    </location>
</feature>
<dbReference type="Gene3D" id="1.25.40.20">
    <property type="entry name" value="Ankyrin repeat-containing domain"/>
    <property type="match status" value="4"/>
</dbReference>
<keyword evidence="2 3" id="KW-0040">ANK repeat</keyword>
<evidence type="ECO:0000256" key="1">
    <source>
        <dbReference type="ARBA" id="ARBA00022737"/>
    </source>
</evidence>
<accession>A0A093UQK6</accession>
<dbReference type="Pfam" id="PF12796">
    <property type="entry name" value="Ank_2"/>
    <property type="match status" value="5"/>
</dbReference>
<feature type="repeat" description="ANK" evidence="3">
    <location>
        <begin position="1053"/>
        <end position="1085"/>
    </location>
</feature>
<evidence type="ECO:0000313" key="5">
    <source>
        <dbReference type="EMBL" id="KFX42230.1"/>
    </source>
</evidence>
<dbReference type="SMART" id="SM00248">
    <property type="entry name" value="ANK"/>
    <property type="match status" value="14"/>
</dbReference>
<dbReference type="eggNOG" id="KOG4369">
    <property type="taxonomic scope" value="Eukaryota"/>
</dbReference>
<feature type="repeat" description="ANK" evidence="3">
    <location>
        <begin position="768"/>
        <end position="800"/>
    </location>
</feature>